<feature type="non-terminal residue" evidence="2">
    <location>
        <position position="1"/>
    </location>
</feature>
<sequence>MDDIRKGIIEPCESLYDLKRLMRKIFVPSSYEGSPKVISRFQEYEGVPQGNDVVELQTYGTLAKLVHQEVKLRRRSASRRLTICSSSWRGRDREKEKVKSDRSPKRGSETFQGLRR</sequence>
<evidence type="ECO:0000256" key="1">
    <source>
        <dbReference type="SAM" id="MobiDB-lite"/>
    </source>
</evidence>
<dbReference type="AlphaFoldDB" id="A0A371GWQ9"/>
<proteinExistence type="predicted"/>
<organism evidence="2 3">
    <name type="scientific">Mucuna pruriens</name>
    <name type="common">Velvet bean</name>
    <name type="synonym">Dolichos pruriens</name>
    <dbReference type="NCBI Taxonomy" id="157652"/>
    <lineage>
        <taxon>Eukaryota</taxon>
        <taxon>Viridiplantae</taxon>
        <taxon>Streptophyta</taxon>
        <taxon>Embryophyta</taxon>
        <taxon>Tracheophyta</taxon>
        <taxon>Spermatophyta</taxon>
        <taxon>Magnoliopsida</taxon>
        <taxon>eudicotyledons</taxon>
        <taxon>Gunneridae</taxon>
        <taxon>Pentapetalae</taxon>
        <taxon>rosids</taxon>
        <taxon>fabids</taxon>
        <taxon>Fabales</taxon>
        <taxon>Fabaceae</taxon>
        <taxon>Papilionoideae</taxon>
        <taxon>50 kb inversion clade</taxon>
        <taxon>NPAAA clade</taxon>
        <taxon>indigoferoid/millettioid clade</taxon>
        <taxon>Phaseoleae</taxon>
        <taxon>Mucuna</taxon>
    </lineage>
</organism>
<evidence type="ECO:0000313" key="2">
    <source>
        <dbReference type="EMBL" id="RDX94985.1"/>
    </source>
</evidence>
<reference evidence="2" key="1">
    <citation type="submission" date="2018-05" db="EMBL/GenBank/DDBJ databases">
        <title>Draft genome of Mucuna pruriens seed.</title>
        <authorList>
            <person name="Nnadi N.E."/>
            <person name="Vos R."/>
            <person name="Hasami M.H."/>
            <person name="Devisetty U.K."/>
            <person name="Aguiy J.C."/>
        </authorList>
    </citation>
    <scope>NUCLEOTIDE SEQUENCE [LARGE SCALE GENOMIC DNA]</scope>
    <source>
        <strain evidence="2">JCA_2017</strain>
    </source>
</reference>
<dbReference type="OrthoDB" id="695705at2759"/>
<comment type="caution">
    <text evidence="2">The sequence shown here is derived from an EMBL/GenBank/DDBJ whole genome shotgun (WGS) entry which is preliminary data.</text>
</comment>
<name>A0A371GWQ9_MUCPR</name>
<feature type="region of interest" description="Disordered" evidence="1">
    <location>
        <begin position="89"/>
        <end position="116"/>
    </location>
</feature>
<protein>
    <submittedName>
        <fullName evidence="2">Uncharacterized protein</fullName>
    </submittedName>
</protein>
<accession>A0A371GWQ9</accession>
<gene>
    <name evidence="2" type="ORF">CR513_22559</name>
</gene>
<dbReference type="EMBL" id="QJKJ01004239">
    <property type="protein sequence ID" value="RDX94985.1"/>
    <property type="molecule type" value="Genomic_DNA"/>
</dbReference>
<keyword evidence="3" id="KW-1185">Reference proteome</keyword>
<evidence type="ECO:0000313" key="3">
    <source>
        <dbReference type="Proteomes" id="UP000257109"/>
    </source>
</evidence>
<dbReference type="Proteomes" id="UP000257109">
    <property type="component" value="Unassembled WGS sequence"/>
</dbReference>
<feature type="compositionally biased region" description="Basic and acidic residues" evidence="1">
    <location>
        <begin position="89"/>
        <end position="108"/>
    </location>
</feature>